<name>A0A9W9Y9E8_9CNID</name>
<dbReference type="AlphaFoldDB" id="A0A9W9Y9E8"/>
<sequence>MDLNVELRDSQLMIQKDGYRIGDGVNVPVEAISKQRSQGIDVEERTHTYRNSSDFAVRPGQAALDCSRAGIYPPRLPG</sequence>
<evidence type="ECO:0000313" key="2">
    <source>
        <dbReference type="Proteomes" id="UP001163046"/>
    </source>
</evidence>
<dbReference type="Proteomes" id="UP001163046">
    <property type="component" value="Unassembled WGS sequence"/>
</dbReference>
<proteinExistence type="predicted"/>
<accession>A0A9W9Y9E8</accession>
<keyword evidence="2" id="KW-1185">Reference proteome</keyword>
<organism evidence="1 2">
    <name type="scientific">Desmophyllum pertusum</name>
    <dbReference type="NCBI Taxonomy" id="174260"/>
    <lineage>
        <taxon>Eukaryota</taxon>
        <taxon>Metazoa</taxon>
        <taxon>Cnidaria</taxon>
        <taxon>Anthozoa</taxon>
        <taxon>Hexacorallia</taxon>
        <taxon>Scleractinia</taxon>
        <taxon>Caryophylliina</taxon>
        <taxon>Caryophylliidae</taxon>
        <taxon>Desmophyllum</taxon>
    </lineage>
</organism>
<protein>
    <submittedName>
        <fullName evidence="1">Uncharacterized protein</fullName>
    </submittedName>
</protein>
<comment type="caution">
    <text evidence="1">The sequence shown here is derived from an EMBL/GenBank/DDBJ whole genome shotgun (WGS) entry which is preliminary data.</text>
</comment>
<reference evidence="1" key="1">
    <citation type="submission" date="2023-01" db="EMBL/GenBank/DDBJ databases">
        <title>Genome assembly of the deep-sea coral Lophelia pertusa.</title>
        <authorList>
            <person name="Herrera S."/>
            <person name="Cordes E."/>
        </authorList>
    </citation>
    <scope>NUCLEOTIDE SEQUENCE</scope>
    <source>
        <strain evidence="1">USNM1676648</strain>
        <tissue evidence="1">Polyp</tissue>
    </source>
</reference>
<dbReference type="EMBL" id="MU827803">
    <property type="protein sequence ID" value="KAJ7326110.1"/>
    <property type="molecule type" value="Genomic_DNA"/>
</dbReference>
<evidence type="ECO:0000313" key="1">
    <source>
        <dbReference type="EMBL" id="KAJ7326110.1"/>
    </source>
</evidence>
<gene>
    <name evidence="1" type="ORF">OS493_027961</name>
</gene>